<organism evidence="2 3">
    <name type="scientific">Bemisia tabaci</name>
    <name type="common">Sweetpotato whitefly</name>
    <name type="synonym">Aleurodes tabaci</name>
    <dbReference type="NCBI Taxonomy" id="7038"/>
    <lineage>
        <taxon>Eukaryota</taxon>
        <taxon>Metazoa</taxon>
        <taxon>Ecdysozoa</taxon>
        <taxon>Arthropoda</taxon>
        <taxon>Hexapoda</taxon>
        <taxon>Insecta</taxon>
        <taxon>Pterygota</taxon>
        <taxon>Neoptera</taxon>
        <taxon>Paraneoptera</taxon>
        <taxon>Hemiptera</taxon>
        <taxon>Sternorrhyncha</taxon>
        <taxon>Aleyrodoidea</taxon>
        <taxon>Aleyrodidae</taxon>
        <taxon>Aleyrodinae</taxon>
        <taxon>Bemisia</taxon>
    </lineage>
</organism>
<dbReference type="EMBL" id="OU963867">
    <property type="protein sequence ID" value="CAH0392067.1"/>
    <property type="molecule type" value="Genomic_DNA"/>
</dbReference>
<protein>
    <submittedName>
        <fullName evidence="2">Uncharacterized protein</fullName>
    </submittedName>
</protein>
<dbReference type="Proteomes" id="UP001152759">
    <property type="component" value="Chromosome 6"/>
</dbReference>
<evidence type="ECO:0000256" key="1">
    <source>
        <dbReference type="SAM" id="MobiDB-lite"/>
    </source>
</evidence>
<dbReference type="AlphaFoldDB" id="A0A9P0AG13"/>
<reference evidence="2" key="1">
    <citation type="submission" date="2021-12" db="EMBL/GenBank/DDBJ databases">
        <authorList>
            <person name="King R."/>
        </authorList>
    </citation>
    <scope>NUCLEOTIDE SEQUENCE</scope>
</reference>
<dbReference type="Gene3D" id="1.20.5.340">
    <property type="match status" value="1"/>
</dbReference>
<name>A0A9P0AG13_BEMTA</name>
<keyword evidence="3" id="KW-1185">Reference proteome</keyword>
<evidence type="ECO:0000313" key="3">
    <source>
        <dbReference type="Proteomes" id="UP001152759"/>
    </source>
</evidence>
<proteinExistence type="predicted"/>
<feature type="region of interest" description="Disordered" evidence="1">
    <location>
        <begin position="156"/>
        <end position="176"/>
    </location>
</feature>
<sequence length="200" mass="22100">MIIDIDRQSDRQSRHRERGAIPLVEKIEREKADLSVQVLSLTERLEEAEGGAESQFEINKKRDTELAKLRKLLEDVHLESEETAHLLRKKHQEVVVDFQEQLDQLAKAKARQVQSFRLNLQAGINGSRTVPGPGFPGPPCDDQLASRSLVLTSTGSAGVFETPHGGCGSSDPTGGVHYLQTKQEAEEGHLEGTTGSKQRE</sequence>
<accession>A0A9P0AG13</accession>
<gene>
    <name evidence="2" type="ORF">BEMITA_LOCUS10625</name>
</gene>
<evidence type="ECO:0000313" key="2">
    <source>
        <dbReference type="EMBL" id="CAH0392067.1"/>
    </source>
</evidence>